<dbReference type="STRING" id="644548.SCNU_13093"/>
<evidence type="ECO:0000313" key="7">
    <source>
        <dbReference type="Proteomes" id="UP000035065"/>
    </source>
</evidence>
<keyword evidence="3" id="KW-0812">Transmembrane</keyword>
<evidence type="ECO:0000313" key="6">
    <source>
        <dbReference type="EMBL" id="EGD54521.1"/>
    </source>
</evidence>
<comment type="caution">
    <text evidence="6">The sequence shown here is derived from an EMBL/GenBank/DDBJ whole genome shotgun (WGS) entry which is preliminary data.</text>
</comment>
<dbReference type="Gene3D" id="3.10.310.50">
    <property type="match status" value="1"/>
</dbReference>
<evidence type="ECO:0000256" key="4">
    <source>
        <dbReference type="SAM" id="SignalP"/>
    </source>
</evidence>
<dbReference type="OrthoDB" id="5105562at2"/>
<dbReference type="eggNOG" id="COG5074">
    <property type="taxonomic scope" value="Bacteria"/>
</dbReference>
<dbReference type="EMBL" id="AEUD01000011">
    <property type="protein sequence ID" value="EGD54521.1"/>
    <property type="molecule type" value="Genomic_DNA"/>
</dbReference>
<dbReference type="InterPro" id="IPR007621">
    <property type="entry name" value="TPM_dom"/>
</dbReference>
<keyword evidence="4" id="KW-0732">Signal</keyword>
<keyword evidence="1" id="KW-0175">Coiled coil</keyword>
<evidence type="ECO:0000256" key="1">
    <source>
        <dbReference type="SAM" id="Coils"/>
    </source>
</evidence>
<organism evidence="6 7">
    <name type="scientific">Gordonia neofelifaecis NRRL B-59395</name>
    <dbReference type="NCBI Taxonomy" id="644548"/>
    <lineage>
        <taxon>Bacteria</taxon>
        <taxon>Bacillati</taxon>
        <taxon>Actinomycetota</taxon>
        <taxon>Actinomycetes</taxon>
        <taxon>Mycobacteriales</taxon>
        <taxon>Gordoniaceae</taxon>
        <taxon>Gordonia</taxon>
    </lineage>
</organism>
<dbReference type="Pfam" id="PF04536">
    <property type="entry name" value="TPM_phosphatase"/>
    <property type="match status" value="1"/>
</dbReference>
<name>F1YL61_9ACTN</name>
<feature type="region of interest" description="Disordered" evidence="2">
    <location>
        <begin position="639"/>
        <end position="679"/>
    </location>
</feature>
<keyword evidence="3" id="KW-0472">Membrane</keyword>
<evidence type="ECO:0000259" key="5">
    <source>
        <dbReference type="Pfam" id="PF04536"/>
    </source>
</evidence>
<accession>F1YL61</accession>
<feature type="coiled-coil region" evidence="1">
    <location>
        <begin position="319"/>
        <end position="353"/>
    </location>
</feature>
<feature type="chain" id="PRO_5038474570" description="TPM domain-containing protein" evidence="4">
    <location>
        <begin position="24"/>
        <end position="679"/>
    </location>
</feature>
<dbReference type="AlphaFoldDB" id="F1YL61"/>
<keyword evidence="3" id="KW-1133">Transmembrane helix</keyword>
<sequence>MIFASIQRLTRVRLLMVTLSALAMVAASLVAGTGSTRAQAPLRMADQIVDTAGVFSSTDHDEIADAIDRLYNDRRIQMWVVYVDSFDGLTAADWARQTESLSEFGDRDVLLAVATRDKSYRLTTPEAIDELTQDEINAIATDTLVPDLKRSAWAASALDTVTAVDDASATDDSHTAAIIMGVIVVLLVLGGGAFAFLRRRRRTEQAEAVDDLRESSDSLTVDQLSEQPLDVLHAWSREVLTDTDNAVKTSADELQLAIDEFGDADAAPFTAALAAAQRVLASSFALRQRLDDKVAETPDEQRSMLVQIITACSDADALLDEQVEKFDAMRNLLINAEDRLDELTRRRVEISARVPQTEATLTELTDRHGGAVIASISGNVELARQQLQFAEDSTDQGREAVALPAGRQGPVVADIRSAEGALETAAKLLDAIDSADDTIGRARDGLAPLIADVTAAVAEAQQLPDAPADLVAAVEKARVALATAESEAETDPLGSFAGLSDADADLAEKLGAAHDAADKVARTTQLVTNALETAEAKTQAAADFIETRRGAIGSVARTRLSRAQQLGSEAVGLADADPEAALEKARRASRSADEALMAAQNDVVAWTEQQRGEDAARPATGFDTGAVLTGILVDSVLRGSSRGGSWERAGMGGYSAGGRSPGSYGGSSSSGRIGTGGRF</sequence>
<evidence type="ECO:0000256" key="2">
    <source>
        <dbReference type="SAM" id="MobiDB-lite"/>
    </source>
</evidence>
<protein>
    <recommendedName>
        <fullName evidence="5">TPM domain-containing protein</fullName>
    </recommendedName>
</protein>
<reference evidence="6 7" key="1">
    <citation type="journal article" date="2011" name="J. Bacteriol.">
        <title>Draft Genome Sequence of Gordonia neofelifaecis NRRL B-59395, a Cholesterol-Degrading Actinomycete.</title>
        <authorList>
            <person name="Ge F."/>
            <person name="Li W."/>
            <person name="Chen G."/>
            <person name="Liu Y."/>
            <person name="Zhang G."/>
            <person name="Yong B."/>
            <person name="Wang Q."/>
            <person name="Wang N."/>
            <person name="Huang Z."/>
            <person name="Li W."/>
            <person name="Wang J."/>
            <person name="Wu C."/>
            <person name="Xie Q."/>
            <person name="Liu G."/>
        </authorList>
    </citation>
    <scope>NUCLEOTIDE SEQUENCE [LARGE SCALE GENOMIC DNA]</scope>
    <source>
        <strain evidence="6 7">NRRL B-59395</strain>
    </source>
</reference>
<proteinExistence type="predicted"/>
<feature type="transmembrane region" description="Helical" evidence="3">
    <location>
        <begin position="176"/>
        <end position="197"/>
    </location>
</feature>
<dbReference type="RefSeq" id="WP_009679824.1">
    <property type="nucleotide sequence ID" value="NZ_AEUD01000011.1"/>
</dbReference>
<feature type="compositionally biased region" description="Gly residues" evidence="2">
    <location>
        <begin position="650"/>
        <end position="665"/>
    </location>
</feature>
<feature type="domain" description="TPM" evidence="5">
    <location>
        <begin position="48"/>
        <end position="166"/>
    </location>
</feature>
<keyword evidence="7" id="KW-1185">Reference proteome</keyword>
<evidence type="ECO:0000256" key="3">
    <source>
        <dbReference type="SAM" id="Phobius"/>
    </source>
</evidence>
<feature type="signal peptide" evidence="4">
    <location>
        <begin position="1"/>
        <end position="23"/>
    </location>
</feature>
<dbReference type="Proteomes" id="UP000035065">
    <property type="component" value="Unassembled WGS sequence"/>
</dbReference>
<gene>
    <name evidence="6" type="ORF">SCNU_13093</name>
</gene>